<name>A0AC34GBL3_9BILA</name>
<evidence type="ECO:0000313" key="2">
    <source>
        <dbReference type="WBParaSite" id="ES5_v2.g27090.t1"/>
    </source>
</evidence>
<evidence type="ECO:0000313" key="1">
    <source>
        <dbReference type="Proteomes" id="UP000887579"/>
    </source>
</evidence>
<dbReference type="Proteomes" id="UP000887579">
    <property type="component" value="Unplaced"/>
</dbReference>
<protein>
    <submittedName>
        <fullName evidence="2">Uncharacterized protein</fullName>
    </submittedName>
</protein>
<sequence length="329" mass="37100">MDDDKKITIIVKAAECPIFIRRSKIYVEPTTTTFLPTTVSDSSAVSNASTYIWIIIVVGILLFIIGVIIGIVICWKKRLCIFKKEAEVKKKITFTDTANSTIITKDEDVLKADLPKPPPPPKPTLKTVEETPPPPPKAAKKSKKKSGKKSKKSKKVNKEKKDVKKDTVEDAATPTSAPPHPSIVPVKLYIPPVQGLTQEQVLEEDYYFRKPNKERLRNAKKKEDVKKDTVEDAATPTSAPPPPSFVPVKSYIPPVQGLTQEKVLEEDYYFRKPNKERLQNAKSWSKSNSSKTSFVRQIERKTPKARLEAHYSSMKRNGIIMTEKCKELE</sequence>
<proteinExistence type="predicted"/>
<dbReference type="WBParaSite" id="ES5_v2.g27090.t1">
    <property type="protein sequence ID" value="ES5_v2.g27090.t1"/>
    <property type="gene ID" value="ES5_v2.g27090"/>
</dbReference>
<organism evidence="1 2">
    <name type="scientific">Panagrolaimus sp. ES5</name>
    <dbReference type="NCBI Taxonomy" id="591445"/>
    <lineage>
        <taxon>Eukaryota</taxon>
        <taxon>Metazoa</taxon>
        <taxon>Ecdysozoa</taxon>
        <taxon>Nematoda</taxon>
        <taxon>Chromadorea</taxon>
        <taxon>Rhabditida</taxon>
        <taxon>Tylenchina</taxon>
        <taxon>Panagrolaimomorpha</taxon>
        <taxon>Panagrolaimoidea</taxon>
        <taxon>Panagrolaimidae</taxon>
        <taxon>Panagrolaimus</taxon>
    </lineage>
</organism>
<reference evidence="2" key="1">
    <citation type="submission" date="2022-11" db="UniProtKB">
        <authorList>
            <consortium name="WormBaseParasite"/>
        </authorList>
    </citation>
    <scope>IDENTIFICATION</scope>
</reference>
<accession>A0AC34GBL3</accession>